<dbReference type="InterPro" id="IPR004033">
    <property type="entry name" value="UbiE/COQ5_MeTrFase"/>
</dbReference>
<comment type="catalytic activity">
    <reaction evidence="4">
        <text>a 2-demethylmenaquinol + S-adenosyl-L-methionine = a menaquinol + S-adenosyl-L-homocysteine + H(+)</text>
        <dbReference type="Rhea" id="RHEA:42640"/>
        <dbReference type="Rhea" id="RHEA-COMP:9539"/>
        <dbReference type="Rhea" id="RHEA-COMP:9563"/>
        <dbReference type="ChEBI" id="CHEBI:15378"/>
        <dbReference type="ChEBI" id="CHEBI:18151"/>
        <dbReference type="ChEBI" id="CHEBI:55437"/>
        <dbReference type="ChEBI" id="CHEBI:57856"/>
        <dbReference type="ChEBI" id="CHEBI:59789"/>
        <dbReference type="EC" id="2.1.1.163"/>
    </reaction>
</comment>
<proteinExistence type="inferred from homology"/>
<evidence type="ECO:0000256" key="2">
    <source>
        <dbReference type="ARBA" id="ARBA00022679"/>
    </source>
</evidence>
<reference evidence="5 6" key="1">
    <citation type="journal article" date="2014" name="Int. J. Syst. Evol. Microbiol.">
        <title>Complete genome sequence of Corynebacterium casei LMG S-19264T (=DSM 44701T), isolated from a smear-ripened cheese.</title>
        <authorList>
            <consortium name="US DOE Joint Genome Institute (JGI-PGF)"/>
            <person name="Walter F."/>
            <person name="Albersmeier A."/>
            <person name="Kalinowski J."/>
            <person name="Ruckert C."/>
        </authorList>
    </citation>
    <scope>NUCLEOTIDE SEQUENCE [LARGE SCALE GENOMIC DNA]</scope>
    <source>
        <strain evidence="5 6">CCM 8669</strain>
    </source>
</reference>
<dbReference type="NCBIfam" id="NF001241">
    <property type="entry name" value="PRK00216.1-2"/>
    <property type="match status" value="1"/>
</dbReference>
<feature type="binding site" evidence="4">
    <location>
        <position position="80"/>
    </location>
    <ligand>
        <name>S-adenosyl-L-methionine</name>
        <dbReference type="ChEBI" id="CHEBI:59789"/>
    </ligand>
</feature>
<organism evidence="5 6">
    <name type="scientific">Rothia aerolata</name>
    <dbReference type="NCBI Taxonomy" id="1812262"/>
    <lineage>
        <taxon>Bacteria</taxon>
        <taxon>Bacillati</taxon>
        <taxon>Actinomycetota</taxon>
        <taxon>Actinomycetes</taxon>
        <taxon>Micrococcales</taxon>
        <taxon>Micrococcaceae</taxon>
        <taxon>Rothia</taxon>
    </lineage>
</organism>
<evidence type="ECO:0000256" key="4">
    <source>
        <dbReference type="HAMAP-Rule" id="MF_01813"/>
    </source>
</evidence>
<keyword evidence="1 4" id="KW-0489">Methyltransferase</keyword>
<dbReference type="Gene3D" id="3.40.50.150">
    <property type="entry name" value="Vaccinia Virus protein VP39"/>
    <property type="match status" value="1"/>
</dbReference>
<feature type="binding site" evidence="4">
    <location>
        <position position="62"/>
    </location>
    <ligand>
        <name>S-adenosyl-L-methionine</name>
        <dbReference type="ChEBI" id="CHEBI:59789"/>
    </ligand>
</feature>
<dbReference type="CDD" id="cd02440">
    <property type="entry name" value="AdoMet_MTases"/>
    <property type="match status" value="1"/>
</dbReference>
<dbReference type="EMBL" id="BMDC01000001">
    <property type="protein sequence ID" value="GGH60940.1"/>
    <property type="molecule type" value="Genomic_DNA"/>
</dbReference>
<dbReference type="InterPro" id="IPR023576">
    <property type="entry name" value="UbiE/COQ5_MeTrFase_CS"/>
</dbReference>
<feature type="binding site" evidence="4">
    <location>
        <begin position="102"/>
        <end position="103"/>
    </location>
    <ligand>
        <name>S-adenosyl-L-methionine</name>
        <dbReference type="ChEBI" id="CHEBI:59789"/>
    </ligand>
</feature>
<feature type="binding site" evidence="4">
    <location>
        <position position="119"/>
    </location>
    <ligand>
        <name>S-adenosyl-L-methionine</name>
        <dbReference type="ChEBI" id="CHEBI:59789"/>
    </ligand>
</feature>
<sequence>MNRADLNKNTADIASMFDQVADRYDLMNGVMSMGQHLYWRAQTVKAVEAAPGQRILDIAAGTGTSSEPFADLGADVVAADLSEGMLEVGRKRRPDITFVQADVTDLRFEDEEFDAVTMSYGLRNVADYPRALRELYRVTKPGGRIVINEFSTPTFAPFRAVYKNYIMKAIPPVARALSSNPESYVYLAESIIDWPDQDTLAQAFEQAGWRNVQYRNLTGGIVALHRGFKPGK</sequence>
<dbReference type="NCBIfam" id="NF001244">
    <property type="entry name" value="PRK00216.1-5"/>
    <property type="match status" value="1"/>
</dbReference>
<dbReference type="InterPro" id="IPR029063">
    <property type="entry name" value="SAM-dependent_MTases_sf"/>
</dbReference>
<keyword evidence="2 4" id="KW-0808">Transferase</keyword>
<dbReference type="NCBIfam" id="TIGR01934">
    <property type="entry name" value="MenG_MenH_UbiE"/>
    <property type="match status" value="1"/>
</dbReference>
<gene>
    <name evidence="4 5" type="primary">menG</name>
    <name evidence="5" type="ORF">GCM10007359_09630</name>
</gene>
<dbReference type="PROSITE" id="PS01183">
    <property type="entry name" value="UBIE_1"/>
    <property type="match status" value="1"/>
</dbReference>
<dbReference type="HAMAP" id="MF_01813">
    <property type="entry name" value="MenG_UbiE_methyltr"/>
    <property type="match status" value="1"/>
</dbReference>
<evidence type="ECO:0000313" key="5">
    <source>
        <dbReference type="EMBL" id="GGH60940.1"/>
    </source>
</evidence>
<dbReference type="GO" id="GO:0009234">
    <property type="term" value="P:menaquinone biosynthetic process"/>
    <property type="evidence" value="ECO:0007669"/>
    <property type="project" value="UniProtKB-UniRule"/>
</dbReference>
<comment type="similarity">
    <text evidence="4">Belongs to the class I-like SAM-binding methyltransferase superfamily. MenG/UbiE family.</text>
</comment>
<dbReference type="PANTHER" id="PTHR43591">
    <property type="entry name" value="METHYLTRANSFERASE"/>
    <property type="match status" value="1"/>
</dbReference>
<evidence type="ECO:0000256" key="3">
    <source>
        <dbReference type="ARBA" id="ARBA00022691"/>
    </source>
</evidence>
<dbReference type="PANTHER" id="PTHR43591:SF24">
    <property type="entry name" value="2-METHOXY-6-POLYPRENYL-1,4-BENZOQUINOL METHYLASE, MITOCHONDRIAL"/>
    <property type="match status" value="1"/>
</dbReference>
<dbReference type="PROSITE" id="PS51608">
    <property type="entry name" value="SAM_MT_UBIE"/>
    <property type="match status" value="1"/>
</dbReference>
<dbReference type="SUPFAM" id="SSF53335">
    <property type="entry name" value="S-adenosyl-L-methionine-dependent methyltransferases"/>
    <property type="match status" value="1"/>
</dbReference>
<comment type="pathway">
    <text evidence="4">Quinol/quinone metabolism; menaquinone biosynthesis; menaquinol from 1,4-dihydroxy-2-naphthoate: step 2/2.</text>
</comment>
<protein>
    <recommendedName>
        <fullName evidence="4">Demethylmenaquinone methyltransferase</fullName>
        <ecNumber evidence="4">2.1.1.163</ecNumber>
    </recommendedName>
</protein>
<dbReference type="AlphaFoldDB" id="A0A917IT13"/>
<dbReference type="GO" id="GO:0032259">
    <property type="term" value="P:methylation"/>
    <property type="evidence" value="ECO:0007669"/>
    <property type="project" value="UniProtKB-KW"/>
</dbReference>
<keyword evidence="4" id="KW-0474">Menaquinone biosynthesis</keyword>
<dbReference type="Proteomes" id="UP000600171">
    <property type="component" value="Unassembled WGS sequence"/>
</dbReference>
<comment type="function">
    <text evidence="4">Methyltransferase required for the conversion of demethylmenaquinol (DMKH2) to menaquinol (MKH2).</text>
</comment>
<dbReference type="EC" id="2.1.1.163" evidence="4"/>
<evidence type="ECO:0000313" key="6">
    <source>
        <dbReference type="Proteomes" id="UP000600171"/>
    </source>
</evidence>
<dbReference type="RefSeq" id="WP_188359158.1">
    <property type="nucleotide sequence ID" value="NZ_BMDC01000001.1"/>
</dbReference>
<keyword evidence="3 4" id="KW-0949">S-adenosyl-L-methionine</keyword>
<dbReference type="GO" id="GO:0043770">
    <property type="term" value="F:demethylmenaquinone methyltransferase activity"/>
    <property type="evidence" value="ECO:0007669"/>
    <property type="project" value="UniProtKB-UniRule"/>
</dbReference>
<accession>A0A917IT13</accession>
<keyword evidence="6" id="KW-1185">Reference proteome</keyword>
<dbReference type="Pfam" id="PF01209">
    <property type="entry name" value="Ubie_methyltran"/>
    <property type="match status" value="1"/>
</dbReference>
<evidence type="ECO:0000256" key="1">
    <source>
        <dbReference type="ARBA" id="ARBA00022603"/>
    </source>
</evidence>
<name>A0A917IT13_9MICC</name>
<comment type="caution">
    <text evidence="5">The sequence shown here is derived from an EMBL/GenBank/DDBJ whole genome shotgun (WGS) entry which is preliminary data.</text>
</comment>